<comment type="caution">
    <text evidence="1">The sequence shown here is derived from an EMBL/GenBank/DDBJ whole genome shotgun (WGS) entry which is preliminary data.</text>
</comment>
<name>A0A074M803_9BACL</name>
<evidence type="ECO:0000313" key="2">
    <source>
        <dbReference type="Proteomes" id="UP000027931"/>
    </source>
</evidence>
<dbReference type="AlphaFoldDB" id="A0A074M803"/>
<dbReference type="EMBL" id="JMIR01000028">
    <property type="protein sequence ID" value="KEO82092.1"/>
    <property type="molecule type" value="Genomic_DNA"/>
</dbReference>
<dbReference type="Proteomes" id="UP000027931">
    <property type="component" value="Unassembled WGS sequence"/>
</dbReference>
<accession>A0A074M803</accession>
<organism evidence="1 2">
    <name type="scientific">Tumebacillus flagellatus</name>
    <dbReference type="NCBI Taxonomy" id="1157490"/>
    <lineage>
        <taxon>Bacteria</taxon>
        <taxon>Bacillati</taxon>
        <taxon>Bacillota</taxon>
        <taxon>Bacilli</taxon>
        <taxon>Bacillales</taxon>
        <taxon>Alicyclobacillaceae</taxon>
        <taxon>Tumebacillus</taxon>
    </lineage>
</organism>
<sequence>MTTGDTELEVGASGFELCAAEFTVRLPVRLDAYSFIVVLEVPQYKLYATAPNGNVGAAIVKVVVVLETVTV</sequence>
<evidence type="ECO:0000313" key="1">
    <source>
        <dbReference type="EMBL" id="KEO82092.1"/>
    </source>
</evidence>
<protein>
    <submittedName>
        <fullName evidence="1">Uncharacterized protein</fullName>
    </submittedName>
</protein>
<proteinExistence type="predicted"/>
<keyword evidence="2" id="KW-1185">Reference proteome</keyword>
<reference evidence="1 2" key="1">
    <citation type="journal article" date="2013" name="Int. J. Syst. Evol. Microbiol.">
        <title>Tumebacillus flagellatus sp. nov., an alpha-amylase/pullulanase-producing bacterium isolated from cassava wastewater.</title>
        <authorList>
            <person name="Wang Q."/>
            <person name="Xie N."/>
            <person name="Qin Y."/>
            <person name="Shen N."/>
            <person name="Zhu J."/>
            <person name="Mi H."/>
            <person name="Huang R."/>
        </authorList>
    </citation>
    <scope>NUCLEOTIDE SEQUENCE [LARGE SCALE GENOMIC DNA]</scope>
    <source>
        <strain evidence="1 2">GST4</strain>
    </source>
</reference>
<gene>
    <name evidence="1" type="ORF">EL26_17435</name>
</gene>